<sequence length="83" mass="9230">MTSSADKIDGDQLVNDLTNLSIPDKWDMQSKADTHEMGFGSHGGVCAICLDKIVLQETALVKGCEHAYWFVYSESLIFLLMVF</sequence>
<dbReference type="Proteomes" id="UP001280121">
    <property type="component" value="Unassembled WGS sequence"/>
</dbReference>
<comment type="caution">
    <text evidence="1">The sequence shown here is derived from an EMBL/GenBank/DDBJ whole genome shotgun (WGS) entry which is preliminary data.</text>
</comment>
<evidence type="ECO:0000313" key="2">
    <source>
        <dbReference type="Proteomes" id="UP001280121"/>
    </source>
</evidence>
<accession>A0AAD9WRT9</accession>
<gene>
    <name evidence="1" type="ORF">Ddye_022849</name>
</gene>
<dbReference type="AlphaFoldDB" id="A0AAD9WRT9"/>
<name>A0AAD9WRT9_9ROSI</name>
<dbReference type="EMBL" id="JANJYI010000007">
    <property type="protein sequence ID" value="KAK2641086.1"/>
    <property type="molecule type" value="Genomic_DNA"/>
</dbReference>
<evidence type="ECO:0008006" key="3">
    <source>
        <dbReference type="Google" id="ProtNLM"/>
    </source>
</evidence>
<protein>
    <recommendedName>
        <fullName evidence="3">RING-type domain-containing protein</fullName>
    </recommendedName>
</protein>
<reference evidence="1" key="1">
    <citation type="journal article" date="2023" name="Plant J.">
        <title>Genome sequences and population genomics provide insights into the demographic history, inbreeding, and mutation load of two 'living fossil' tree species of Dipteronia.</title>
        <authorList>
            <person name="Feng Y."/>
            <person name="Comes H.P."/>
            <person name="Chen J."/>
            <person name="Zhu S."/>
            <person name="Lu R."/>
            <person name="Zhang X."/>
            <person name="Li P."/>
            <person name="Qiu J."/>
            <person name="Olsen K.M."/>
            <person name="Qiu Y."/>
        </authorList>
    </citation>
    <scope>NUCLEOTIDE SEQUENCE</scope>
    <source>
        <strain evidence="1">KIB01</strain>
    </source>
</reference>
<keyword evidence="2" id="KW-1185">Reference proteome</keyword>
<proteinExistence type="predicted"/>
<dbReference type="PANTHER" id="PTHR47361">
    <property type="entry name" value="RING/U-BOX SUPERFAMILY PROTEIN"/>
    <property type="match status" value="1"/>
</dbReference>
<dbReference type="PANTHER" id="PTHR47361:SF4">
    <property type="entry name" value="RING_U-BOX SUPERFAMILY PROTEIN"/>
    <property type="match status" value="1"/>
</dbReference>
<evidence type="ECO:0000313" key="1">
    <source>
        <dbReference type="EMBL" id="KAK2641086.1"/>
    </source>
</evidence>
<organism evidence="1 2">
    <name type="scientific">Dipteronia dyeriana</name>
    <dbReference type="NCBI Taxonomy" id="168575"/>
    <lineage>
        <taxon>Eukaryota</taxon>
        <taxon>Viridiplantae</taxon>
        <taxon>Streptophyta</taxon>
        <taxon>Embryophyta</taxon>
        <taxon>Tracheophyta</taxon>
        <taxon>Spermatophyta</taxon>
        <taxon>Magnoliopsida</taxon>
        <taxon>eudicotyledons</taxon>
        <taxon>Gunneridae</taxon>
        <taxon>Pentapetalae</taxon>
        <taxon>rosids</taxon>
        <taxon>malvids</taxon>
        <taxon>Sapindales</taxon>
        <taxon>Sapindaceae</taxon>
        <taxon>Hippocastanoideae</taxon>
        <taxon>Acereae</taxon>
        <taxon>Dipteronia</taxon>
    </lineage>
</organism>